<sequence length="164" mass="18129">MKEAGKYEVYQLSNASNSAEIWLSLGVRLSRMLIKAAGTEYGWSSELDKEKMNVMQYAVSYINIQPIYMSFSGMELPGPHNSSINLTASTKMMVKALSDLFHELSCSFAWATITEISGTLSPLPLDTRSGIDIWPGDGHLWDRFLLASPTPGKPHFSSIISMST</sequence>
<comment type="caution">
    <text evidence="1">The sequence shown here is derived from an EMBL/GenBank/DDBJ whole genome shotgun (WGS) entry which is preliminary data.</text>
</comment>
<dbReference type="Proteomes" id="UP000772434">
    <property type="component" value="Unassembled WGS sequence"/>
</dbReference>
<gene>
    <name evidence="1" type="ORF">BDP27DRAFT_1422408</name>
</gene>
<evidence type="ECO:0000313" key="1">
    <source>
        <dbReference type="EMBL" id="KAF9067974.1"/>
    </source>
</evidence>
<keyword evidence="2" id="KW-1185">Reference proteome</keyword>
<dbReference type="EMBL" id="JADNRY010000066">
    <property type="protein sequence ID" value="KAF9067974.1"/>
    <property type="molecule type" value="Genomic_DNA"/>
</dbReference>
<proteinExistence type="predicted"/>
<name>A0A9P5PRD8_9AGAR</name>
<protein>
    <submittedName>
        <fullName evidence="1">Uncharacterized protein</fullName>
    </submittedName>
</protein>
<reference evidence="1" key="1">
    <citation type="submission" date="2020-11" db="EMBL/GenBank/DDBJ databases">
        <authorList>
            <consortium name="DOE Joint Genome Institute"/>
            <person name="Ahrendt S."/>
            <person name="Riley R."/>
            <person name="Andreopoulos W."/>
            <person name="Labutti K."/>
            <person name="Pangilinan J."/>
            <person name="Ruiz-Duenas F.J."/>
            <person name="Barrasa J.M."/>
            <person name="Sanchez-Garcia M."/>
            <person name="Camarero S."/>
            <person name="Miyauchi S."/>
            <person name="Serrano A."/>
            <person name="Linde D."/>
            <person name="Babiker R."/>
            <person name="Drula E."/>
            <person name="Ayuso-Fernandez I."/>
            <person name="Pacheco R."/>
            <person name="Padilla G."/>
            <person name="Ferreira P."/>
            <person name="Barriuso J."/>
            <person name="Kellner H."/>
            <person name="Castanera R."/>
            <person name="Alfaro M."/>
            <person name="Ramirez L."/>
            <person name="Pisabarro A.G."/>
            <person name="Kuo A."/>
            <person name="Tritt A."/>
            <person name="Lipzen A."/>
            <person name="He G."/>
            <person name="Yan M."/>
            <person name="Ng V."/>
            <person name="Cullen D."/>
            <person name="Martin F."/>
            <person name="Rosso M.-N."/>
            <person name="Henrissat B."/>
            <person name="Hibbett D."/>
            <person name="Martinez A.T."/>
            <person name="Grigoriev I.V."/>
        </authorList>
    </citation>
    <scope>NUCLEOTIDE SEQUENCE</scope>
    <source>
        <strain evidence="1">AH 40177</strain>
    </source>
</reference>
<dbReference type="AlphaFoldDB" id="A0A9P5PRD8"/>
<organism evidence="1 2">
    <name type="scientific">Rhodocollybia butyracea</name>
    <dbReference type="NCBI Taxonomy" id="206335"/>
    <lineage>
        <taxon>Eukaryota</taxon>
        <taxon>Fungi</taxon>
        <taxon>Dikarya</taxon>
        <taxon>Basidiomycota</taxon>
        <taxon>Agaricomycotina</taxon>
        <taxon>Agaricomycetes</taxon>
        <taxon>Agaricomycetidae</taxon>
        <taxon>Agaricales</taxon>
        <taxon>Marasmiineae</taxon>
        <taxon>Omphalotaceae</taxon>
        <taxon>Rhodocollybia</taxon>
    </lineage>
</organism>
<evidence type="ECO:0000313" key="2">
    <source>
        <dbReference type="Proteomes" id="UP000772434"/>
    </source>
</evidence>
<accession>A0A9P5PRD8</accession>